<dbReference type="InterPro" id="IPR011991">
    <property type="entry name" value="ArsR-like_HTH"/>
</dbReference>
<dbReference type="Pfam" id="PF12840">
    <property type="entry name" value="HTH_20"/>
    <property type="match status" value="1"/>
</dbReference>
<dbReference type="Gene3D" id="1.10.10.10">
    <property type="entry name" value="Winged helix-like DNA-binding domain superfamily/Winged helix DNA-binding domain"/>
    <property type="match status" value="1"/>
</dbReference>
<sequence length="248" mass="26397">MDTSRDAAVQAVAVLEEPTRRRLYEYVVAHAEPVSRDDAASALGIPRTTAAFHLDRLTDEGLLETCYERRTGRTGPGAGRPAKLYHRSDREIEISLPERQYAVAGRLLAAAIQDAETTGLSPREAANRRAHTYGEALARAAAAATPTGDTADPDDAAGSAGVGDRWGVLVRVLEGSGFEPRVEEDGIALANCPFRRLAKEHPALVCGMNLHLVAGLLTGLDSPLQAELAPTPGHCCVRISRGGLRSDD</sequence>
<evidence type="ECO:0000313" key="1">
    <source>
        <dbReference type="EMBL" id="GAA1605642.1"/>
    </source>
</evidence>
<keyword evidence="2" id="KW-1185">Reference proteome</keyword>
<accession>A0ABP4QD59</accession>
<dbReference type="EMBL" id="BAAAND010000010">
    <property type="protein sequence ID" value="GAA1605642.1"/>
    <property type="molecule type" value="Genomic_DNA"/>
</dbReference>
<dbReference type="CDD" id="cd00090">
    <property type="entry name" value="HTH_ARSR"/>
    <property type="match status" value="1"/>
</dbReference>
<dbReference type="RefSeq" id="WP_344198063.1">
    <property type="nucleotide sequence ID" value="NZ_BAAAND010000010.1"/>
</dbReference>
<evidence type="ECO:0000313" key="2">
    <source>
        <dbReference type="Proteomes" id="UP001500190"/>
    </source>
</evidence>
<dbReference type="SUPFAM" id="SSF46785">
    <property type="entry name" value="Winged helix' DNA-binding domain"/>
    <property type="match status" value="1"/>
</dbReference>
<proteinExistence type="predicted"/>
<comment type="caution">
    <text evidence="1">The sequence shown here is derived from an EMBL/GenBank/DDBJ whole genome shotgun (WGS) entry which is preliminary data.</text>
</comment>
<organism evidence="1 2">
    <name type="scientific">Kribbella karoonensis</name>
    <dbReference type="NCBI Taxonomy" id="324851"/>
    <lineage>
        <taxon>Bacteria</taxon>
        <taxon>Bacillati</taxon>
        <taxon>Actinomycetota</taxon>
        <taxon>Actinomycetes</taxon>
        <taxon>Propionibacteriales</taxon>
        <taxon>Kribbellaceae</taxon>
        <taxon>Kribbella</taxon>
    </lineage>
</organism>
<protein>
    <submittedName>
        <fullName evidence="1">Helix-turn-helix domain-containing protein</fullName>
    </submittedName>
</protein>
<dbReference type="InterPro" id="IPR036388">
    <property type="entry name" value="WH-like_DNA-bd_sf"/>
</dbReference>
<reference evidence="2" key="1">
    <citation type="journal article" date="2019" name="Int. J. Syst. Evol. Microbiol.">
        <title>The Global Catalogue of Microorganisms (GCM) 10K type strain sequencing project: providing services to taxonomists for standard genome sequencing and annotation.</title>
        <authorList>
            <consortium name="The Broad Institute Genomics Platform"/>
            <consortium name="The Broad Institute Genome Sequencing Center for Infectious Disease"/>
            <person name="Wu L."/>
            <person name="Ma J."/>
        </authorList>
    </citation>
    <scope>NUCLEOTIDE SEQUENCE [LARGE SCALE GENOMIC DNA]</scope>
    <source>
        <strain evidence="2">JCM 14304</strain>
    </source>
</reference>
<dbReference type="InterPro" id="IPR036390">
    <property type="entry name" value="WH_DNA-bd_sf"/>
</dbReference>
<dbReference type="Proteomes" id="UP001500190">
    <property type="component" value="Unassembled WGS sequence"/>
</dbReference>
<name>A0ABP4QD59_9ACTN</name>
<gene>
    <name evidence="1" type="ORF">GCM10009742_63500</name>
</gene>